<sequence>MIGQSRRTLLAAMGAAPLSLALGGAPLRAQTVDEAALAKPGPLPEQAFGPADAKVKVIEYASITCHHCLNFHLNTWPQIKAKYVDPGKIRFVMREFPTNALAAGGFMLARCAPEDRWYSTIDLLYRSSETWAHAPDPVAELKRVMKQVGMTNEAFEACLSNQKLLDDVNTVARGGAVAGVTGTPTFFFSGGRKEQGALTLERFSAIVDPMLA</sequence>
<dbReference type="Proteomes" id="UP001143400">
    <property type="component" value="Unassembled WGS sequence"/>
</dbReference>
<keyword evidence="5" id="KW-1185">Reference proteome</keyword>
<evidence type="ECO:0000313" key="5">
    <source>
        <dbReference type="Proteomes" id="UP000758856"/>
    </source>
</evidence>
<evidence type="ECO:0000313" key="6">
    <source>
        <dbReference type="Proteomes" id="UP001143400"/>
    </source>
</evidence>
<reference evidence="3" key="3">
    <citation type="submission" date="2023-01" db="EMBL/GenBank/DDBJ databases">
        <authorList>
            <person name="Sun Q."/>
            <person name="Evtushenko L."/>
        </authorList>
    </citation>
    <scope>NUCLEOTIDE SEQUENCE</scope>
    <source>
        <strain evidence="3">VKM B-1606</strain>
    </source>
</reference>
<dbReference type="Proteomes" id="UP000758856">
    <property type="component" value="Unassembled WGS sequence"/>
</dbReference>
<comment type="caution">
    <text evidence="3">The sequence shown here is derived from an EMBL/GenBank/DDBJ whole genome shotgun (WGS) entry which is preliminary data.</text>
</comment>
<protein>
    <submittedName>
        <fullName evidence="3">Disulfide bond formation protein DsbD</fullName>
    </submittedName>
    <submittedName>
        <fullName evidence="4">Protein-disulfide isomerase</fullName>
    </submittedName>
</protein>
<evidence type="ECO:0000313" key="3">
    <source>
        <dbReference type="EMBL" id="GLK57193.1"/>
    </source>
</evidence>
<dbReference type="EMBL" id="JAFBCY010000005">
    <property type="protein sequence ID" value="MBM7853592.1"/>
    <property type="molecule type" value="Genomic_DNA"/>
</dbReference>
<dbReference type="InterPro" id="IPR012336">
    <property type="entry name" value="Thioredoxin-like_fold"/>
</dbReference>
<evidence type="ECO:0000256" key="1">
    <source>
        <dbReference type="SAM" id="SignalP"/>
    </source>
</evidence>
<gene>
    <name evidence="3" type="ORF">GCM10008170_32130</name>
    <name evidence="4" type="ORF">JOD31_003853</name>
</gene>
<accession>A0A9W6MTB1</accession>
<feature type="signal peptide" evidence="1">
    <location>
        <begin position="1"/>
        <end position="21"/>
    </location>
</feature>
<dbReference type="SUPFAM" id="SSF52833">
    <property type="entry name" value="Thioredoxin-like"/>
    <property type="match status" value="1"/>
</dbReference>
<name>A0A9W6MTB1_9HYPH</name>
<evidence type="ECO:0000313" key="4">
    <source>
        <dbReference type="EMBL" id="MBM7853592.1"/>
    </source>
</evidence>
<dbReference type="AlphaFoldDB" id="A0A9W6MTB1"/>
<keyword evidence="4" id="KW-0413">Isomerase</keyword>
<proteinExistence type="predicted"/>
<dbReference type="Pfam" id="PF13462">
    <property type="entry name" value="Thioredoxin_4"/>
    <property type="match status" value="1"/>
</dbReference>
<dbReference type="EMBL" id="BSFF01000009">
    <property type="protein sequence ID" value="GLK57193.1"/>
    <property type="molecule type" value="Genomic_DNA"/>
</dbReference>
<reference evidence="4 5" key="2">
    <citation type="submission" date="2021-01" db="EMBL/GenBank/DDBJ databases">
        <title>Genomic Encyclopedia of Type Strains, Phase IV (KMG-IV): sequencing the most valuable type-strain genomes for metagenomic binning, comparative biology and taxonomic classification.</title>
        <authorList>
            <person name="Goeker M."/>
        </authorList>
    </citation>
    <scope>NUCLEOTIDE SEQUENCE [LARGE SCALE GENOMIC DNA]</scope>
    <source>
        <strain evidence="4 5">DSM 6130</strain>
    </source>
</reference>
<feature type="chain" id="PRO_5040884139" evidence="1">
    <location>
        <begin position="22"/>
        <end position="212"/>
    </location>
</feature>
<reference evidence="3" key="1">
    <citation type="journal article" date="2014" name="Int. J. Syst. Evol. Microbiol.">
        <title>Complete genome sequence of Corynebacterium casei LMG S-19264T (=DSM 44701T), isolated from a smear-ripened cheese.</title>
        <authorList>
            <consortium name="US DOE Joint Genome Institute (JGI-PGF)"/>
            <person name="Walter F."/>
            <person name="Albersmeier A."/>
            <person name="Kalinowski J."/>
            <person name="Ruckert C."/>
        </authorList>
    </citation>
    <scope>NUCLEOTIDE SEQUENCE</scope>
    <source>
        <strain evidence="3">VKM B-1606</strain>
    </source>
</reference>
<organism evidence="3 6">
    <name type="scientific">Methylopila capsulata</name>
    <dbReference type="NCBI Taxonomy" id="61654"/>
    <lineage>
        <taxon>Bacteria</taxon>
        <taxon>Pseudomonadati</taxon>
        <taxon>Pseudomonadota</taxon>
        <taxon>Alphaproteobacteria</taxon>
        <taxon>Hyphomicrobiales</taxon>
        <taxon>Methylopilaceae</taxon>
        <taxon>Methylopila</taxon>
    </lineage>
</organism>
<keyword evidence="1" id="KW-0732">Signal</keyword>
<evidence type="ECO:0000259" key="2">
    <source>
        <dbReference type="Pfam" id="PF13462"/>
    </source>
</evidence>
<dbReference type="InterPro" id="IPR006311">
    <property type="entry name" value="TAT_signal"/>
</dbReference>
<dbReference type="GO" id="GO:0016853">
    <property type="term" value="F:isomerase activity"/>
    <property type="evidence" value="ECO:0007669"/>
    <property type="project" value="UniProtKB-KW"/>
</dbReference>
<dbReference type="Gene3D" id="3.40.30.10">
    <property type="entry name" value="Glutaredoxin"/>
    <property type="match status" value="1"/>
</dbReference>
<dbReference type="PROSITE" id="PS51318">
    <property type="entry name" value="TAT"/>
    <property type="match status" value="1"/>
</dbReference>
<feature type="domain" description="Thioredoxin-like fold" evidence="2">
    <location>
        <begin position="47"/>
        <end position="208"/>
    </location>
</feature>
<dbReference type="Gene3D" id="1.10.40.80">
    <property type="match status" value="1"/>
</dbReference>
<dbReference type="RefSeq" id="WP_204952031.1">
    <property type="nucleotide sequence ID" value="NZ_BSFF01000009.1"/>
</dbReference>
<dbReference type="InterPro" id="IPR036249">
    <property type="entry name" value="Thioredoxin-like_sf"/>
</dbReference>